<organism evidence="3 4">
    <name type="scientific">Brucella pseudogrignonensis</name>
    <dbReference type="NCBI Taxonomy" id="419475"/>
    <lineage>
        <taxon>Bacteria</taxon>
        <taxon>Pseudomonadati</taxon>
        <taxon>Pseudomonadota</taxon>
        <taxon>Alphaproteobacteria</taxon>
        <taxon>Hyphomicrobiales</taxon>
        <taxon>Brucellaceae</taxon>
        <taxon>Brucella/Ochrobactrum group</taxon>
        <taxon>Brucella</taxon>
    </lineage>
</organism>
<dbReference type="Proteomes" id="UP000216188">
    <property type="component" value="Unassembled WGS sequence"/>
</dbReference>
<dbReference type="InterPro" id="IPR047611">
    <property type="entry name" value="RepABC_RepC"/>
</dbReference>
<dbReference type="InterPro" id="IPR021760">
    <property type="entry name" value="RepC_C"/>
</dbReference>
<dbReference type="Pfam" id="PF03428">
    <property type="entry name" value="RP-C"/>
    <property type="match status" value="1"/>
</dbReference>
<dbReference type="InterPro" id="IPR005090">
    <property type="entry name" value="RepC_N"/>
</dbReference>
<dbReference type="AlphaFoldDB" id="A0A1A9FTR7"/>
<dbReference type="InterPro" id="IPR036390">
    <property type="entry name" value="WH_DNA-bd_sf"/>
</dbReference>
<protein>
    <submittedName>
        <fullName evidence="3">Replication C N-terminal domain protein</fullName>
    </submittedName>
</protein>
<reference evidence="3 4" key="1">
    <citation type="submission" date="2017-07" db="EMBL/GenBank/DDBJ databases">
        <title>Phylogenetic study on the rhizospheric bacterium Ochrobactrum sp. A44.</title>
        <authorList>
            <person name="Krzyzanowska D.M."/>
            <person name="Ossowicki A."/>
            <person name="Rajewska M."/>
            <person name="Maciag T."/>
            <person name="Kaczynski Z."/>
            <person name="Czerwicka M."/>
            <person name="Jafra S."/>
        </authorList>
    </citation>
    <scope>NUCLEOTIDE SEQUENCE [LARGE SCALE GENOMIC DNA]</scope>
    <source>
        <strain evidence="3 4">CCUG 30717</strain>
    </source>
</reference>
<evidence type="ECO:0000259" key="2">
    <source>
        <dbReference type="Pfam" id="PF11800"/>
    </source>
</evidence>
<dbReference type="NCBIfam" id="NF010396">
    <property type="entry name" value="PRK13824.1"/>
    <property type="match status" value="1"/>
</dbReference>
<gene>
    <name evidence="3" type="ORF">CEV34_4469</name>
</gene>
<dbReference type="Pfam" id="PF11800">
    <property type="entry name" value="RP-C_C"/>
    <property type="match status" value="1"/>
</dbReference>
<feature type="domain" description="Plasmid replication protein C N-terminal" evidence="1">
    <location>
        <begin position="21"/>
        <end position="185"/>
    </location>
</feature>
<feature type="domain" description="Plasmid replication protein C C-terminal" evidence="2">
    <location>
        <begin position="300"/>
        <end position="394"/>
    </location>
</feature>
<accession>A0A1A9FTR7</accession>
<evidence type="ECO:0000259" key="1">
    <source>
        <dbReference type="Pfam" id="PF03428"/>
    </source>
</evidence>
<evidence type="ECO:0000313" key="4">
    <source>
        <dbReference type="Proteomes" id="UP000216188"/>
    </source>
</evidence>
<dbReference type="InterPro" id="IPR011991">
    <property type="entry name" value="ArsR-like_HTH"/>
</dbReference>
<comment type="caution">
    <text evidence="3">The sequence shown here is derived from an EMBL/GenBank/DDBJ whole genome shotgun (WGS) entry which is preliminary data.</text>
</comment>
<name>A0A1A9FTR7_9HYPH</name>
<keyword evidence="4" id="KW-1185">Reference proteome</keyword>
<dbReference type="EMBL" id="NNRM01000044">
    <property type="protein sequence ID" value="OYR22637.1"/>
    <property type="molecule type" value="Genomic_DNA"/>
</dbReference>
<dbReference type="SUPFAM" id="SSF46785">
    <property type="entry name" value="Winged helix' DNA-binding domain"/>
    <property type="match status" value="1"/>
</dbReference>
<dbReference type="NCBIfam" id="NF040974">
    <property type="entry name" value="RepABC_RepC"/>
    <property type="match status" value="1"/>
</dbReference>
<dbReference type="CDD" id="cd00090">
    <property type="entry name" value="HTH_ARSR"/>
    <property type="match status" value="1"/>
</dbReference>
<dbReference type="GO" id="GO:0006355">
    <property type="term" value="P:regulation of DNA-templated transcription"/>
    <property type="evidence" value="ECO:0007669"/>
    <property type="project" value="UniProtKB-ARBA"/>
</dbReference>
<dbReference type="OrthoDB" id="7488837at2"/>
<dbReference type="RefSeq" id="WP_064322907.1">
    <property type="nucleotide sequence ID" value="NZ_CP015776.1"/>
</dbReference>
<evidence type="ECO:0000313" key="3">
    <source>
        <dbReference type="EMBL" id="OYR22637.1"/>
    </source>
</evidence>
<sequence length="407" mass="45794">MHIQENVTSTFRGRGASFAQMKFASQKVSPTGTVNRWLVYRHLCIAKATFGINDRCLAVLNALLSFYPENELSARNGLVVFPSNRQLALRAHGMPESTLRRHLASLLDAGLIIRRDSPNGKRYAHKTDAGEIEEAFGFSVAPLLERASEIAKVAEAIVADAKHLKRTRERLTLCRRDCLQLLDTAELLEQGDVHQAYHDQYRAIVDRIPRRATCEQLDAIFNELSVLRGEIANCMNFNDDAEELSVNHAHIERQHIESEPESLLKTNKENLFDIKKEPVQSSQPGLIPAKARLQNVDVSLDLVLRTCPDIHDYATTPIRSWRELSDACHVVSSFLGIAQSVYREAQLFLGQERTSAIIAWLLQRIAGIQSAGGYLRFLLNKARISDLSVSKLLLMDPVKQMQTTMCR</sequence>
<dbReference type="STRING" id="419475.A8A54_21115"/>
<proteinExistence type="predicted"/>
<dbReference type="KEGG" id="ops:A8A54_21115"/>